<evidence type="ECO:0000313" key="2">
    <source>
        <dbReference type="Proteomes" id="UP000717696"/>
    </source>
</evidence>
<proteinExistence type="predicted"/>
<reference evidence="1" key="1">
    <citation type="journal article" date="2021" name="Nat. Commun.">
        <title>Genetic determinants of endophytism in the Arabidopsis root mycobiome.</title>
        <authorList>
            <person name="Mesny F."/>
            <person name="Miyauchi S."/>
            <person name="Thiergart T."/>
            <person name="Pickel B."/>
            <person name="Atanasova L."/>
            <person name="Karlsson M."/>
            <person name="Huettel B."/>
            <person name="Barry K.W."/>
            <person name="Haridas S."/>
            <person name="Chen C."/>
            <person name="Bauer D."/>
            <person name="Andreopoulos W."/>
            <person name="Pangilinan J."/>
            <person name="LaButti K."/>
            <person name="Riley R."/>
            <person name="Lipzen A."/>
            <person name="Clum A."/>
            <person name="Drula E."/>
            <person name="Henrissat B."/>
            <person name="Kohler A."/>
            <person name="Grigoriev I.V."/>
            <person name="Martin F.M."/>
            <person name="Hacquard S."/>
        </authorList>
    </citation>
    <scope>NUCLEOTIDE SEQUENCE</scope>
    <source>
        <strain evidence="1">MPI-CAGE-AT-0021</strain>
    </source>
</reference>
<gene>
    <name evidence="1" type="ORF">B0J13DRAFT_463268</name>
</gene>
<accession>A0A9P9I6M0</accession>
<feature type="non-terminal residue" evidence="1">
    <location>
        <position position="1"/>
    </location>
</feature>
<organism evidence="1 2">
    <name type="scientific">Dactylonectria estremocensis</name>
    <dbReference type="NCBI Taxonomy" id="1079267"/>
    <lineage>
        <taxon>Eukaryota</taxon>
        <taxon>Fungi</taxon>
        <taxon>Dikarya</taxon>
        <taxon>Ascomycota</taxon>
        <taxon>Pezizomycotina</taxon>
        <taxon>Sordariomycetes</taxon>
        <taxon>Hypocreomycetidae</taxon>
        <taxon>Hypocreales</taxon>
        <taxon>Nectriaceae</taxon>
        <taxon>Dactylonectria</taxon>
    </lineage>
</organism>
<comment type="caution">
    <text evidence="1">The sequence shown here is derived from an EMBL/GenBank/DDBJ whole genome shotgun (WGS) entry which is preliminary data.</text>
</comment>
<protein>
    <submittedName>
        <fullName evidence="1">Uncharacterized protein</fullName>
    </submittedName>
</protein>
<dbReference type="Proteomes" id="UP000717696">
    <property type="component" value="Unassembled WGS sequence"/>
</dbReference>
<name>A0A9P9I6M0_9HYPO</name>
<evidence type="ECO:0000313" key="1">
    <source>
        <dbReference type="EMBL" id="KAH7108605.1"/>
    </source>
</evidence>
<dbReference type="AlphaFoldDB" id="A0A9P9I6M0"/>
<dbReference type="EMBL" id="JAGMUU010000101">
    <property type="protein sequence ID" value="KAH7108605.1"/>
    <property type="molecule type" value="Genomic_DNA"/>
</dbReference>
<keyword evidence="2" id="KW-1185">Reference proteome</keyword>
<dbReference type="OrthoDB" id="5068804at2759"/>
<sequence length="107" mass="11999">LHDLPTTNGVRRLHETTRDDLIKAGCRSVVEDYPMVACECVLICSTLRCDQGGYAITWLFGKDDALSSWPKIALPNVPDLIRMIVRMETSDIRINFDIAYPATSKVT</sequence>